<dbReference type="GO" id="GO:1904680">
    <property type="term" value="F:peptide transmembrane transporter activity"/>
    <property type="evidence" value="ECO:0007669"/>
    <property type="project" value="InterPro"/>
</dbReference>
<dbReference type="InterPro" id="IPR036259">
    <property type="entry name" value="MFS_trans_sf"/>
</dbReference>
<dbReference type="EMBL" id="JACGWZ010000001">
    <property type="protein sequence ID" value="MBA8823333.1"/>
    <property type="molecule type" value="Genomic_DNA"/>
</dbReference>
<evidence type="ECO:0000256" key="6">
    <source>
        <dbReference type="ARBA" id="ARBA00022989"/>
    </source>
</evidence>
<dbReference type="AlphaFoldDB" id="A0A839DQI7"/>
<dbReference type="Gene3D" id="1.20.1250.20">
    <property type="entry name" value="MFS general substrate transporter like domains"/>
    <property type="match status" value="1"/>
</dbReference>
<organism evidence="11 12">
    <name type="scientific">Halosaccharopolyspora lacisalsi</name>
    <dbReference type="NCBI Taxonomy" id="1000566"/>
    <lineage>
        <taxon>Bacteria</taxon>
        <taxon>Bacillati</taxon>
        <taxon>Actinomycetota</taxon>
        <taxon>Actinomycetes</taxon>
        <taxon>Pseudonocardiales</taxon>
        <taxon>Pseudonocardiaceae</taxon>
        <taxon>Halosaccharopolyspora</taxon>
    </lineage>
</organism>
<feature type="transmembrane region" description="Helical" evidence="9">
    <location>
        <begin position="61"/>
        <end position="81"/>
    </location>
</feature>
<dbReference type="Pfam" id="PF00854">
    <property type="entry name" value="PTR2"/>
    <property type="match status" value="1"/>
</dbReference>
<feature type="transmembrane region" description="Helical" evidence="9">
    <location>
        <begin position="385"/>
        <end position="405"/>
    </location>
</feature>
<accession>A0A839DQI7</accession>
<feature type="transmembrane region" description="Helical" evidence="9">
    <location>
        <begin position="282"/>
        <end position="310"/>
    </location>
</feature>
<dbReference type="RefSeq" id="WP_182542661.1">
    <property type="nucleotide sequence ID" value="NZ_JACGWZ010000001.1"/>
</dbReference>
<dbReference type="InterPro" id="IPR005279">
    <property type="entry name" value="Dipep/tripep_permease"/>
</dbReference>
<keyword evidence="3 8" id="KW-0813">Transport</keyword>
<reference evidence="11 12" key="1">
    <citation type="submission" date="2020-07" db="EMBL/GenBank/DDBJ databases">
        <title>Sequencing the genomes of 1000 actinobacteria strains.</title>
        <authorList>
            <person name="Klenk H.-P."/>
        </authorList>
    </citation>
    <scope>NUCLEOTIDE SEQUENCE [LARGE SCALE GENOMIC DNA]</scope>
    <source>
        <strain evidence="11 12">DSM 45975</strain>
    </source>
</reference>
<dbReference type="InterPro" id="IPR020846">
    <property type="entry name" value="MFS_dom"/>
</dbReference>
<keyword evidence="7 9" id="KW-0472">Membrane</keyword>
<dbReference type="InterPro" id="IPR018456">
    <property type="entry name" value="PTR2_symporter_CS"/>
</dbReference>
<dbReference type="InterPro" id="IPR050171">
    <property type="entry name" value="MFS_Transporters"/>
</dbReference>
<evidence type="ECO:0000313" key="12">
    <source>
        <dbReference type="Proteomes" id="UP000569329"/>
    </source>
</evidence>
<dbReference type="GO" id="GO:0005886">
    <property type="term" value="C:plasma membrane"/>
    <property type="evidence" value="ECO:0007669"/>
    <property type="project" value="UniProtKB-SubCell"/>
</dbReference>
<dbReference type="PROSITE" id="PS50850">
    <property type="entry name" value="MFS"/>
    <property type="match status" value="1"/>
</dbReference>
<feature type="transmembrane region" description="Helical" evidence="9">
    <location>
        <begin position="360"/>
        <end position="379"/>
    </location>
</feature>
<feature type="transmembrane region" description="Helical" evidence="9">
    <location>
        <begin position="155"/>
        <end position="174"/>
    </location>
</feature>
<comment type="subcellular location">
    <subcellularLocation>
        <location evidence="1">Cell membrane</location>
        <topology evidence="1">Multi-pass membrane protein</topology>
    </subcellularLocation>
    <subcellularLocation>
        <location evidence="8">Membrane</location>
        <topology evidence="8">Multi-pass membrane protein</topology>
    </subcellularLocation>
</comment>
<dbReference type="SUPFAM" id="SSF103473">
    <property type="entry name" value="MFS general substrate transporter"/>
    <property type="match status" value="1"/>
</dbReference>
<dbReference type="PANTHER" id="PTHR23517">
    <property type="entry name" value="RESISTANCE PROTEIN MDTM, PUTATIVE-RELATED-RELATED"/>
    <property type="match status" value="1"/>
</dbReference>
<evidence type="ECO:0000256" key="4">
    <source>
        <dbReference type="ARBA" id="ARBA00022475"/>
    </source>
</evidence>
<comment type="caution">
    <text evidence="11">The sequence shown here is derived from an EMBL/GenBank/DDBJ whole genome shotgun (WGS) entry which is preliminary data.</text>
</comment>
<evidence type="ECO:0000256" key="9">
    <source>
        <dbReference type="SAM" id="Phobius"/>
    </source>
</evidence>
<comment type="similarity">
    <text evidence="2 8">Belongs to the major facilitator superfamily. Proton-dependent oligopeptide transporter (POT/PTR) (TC 2.A.17) family.</text>
</comment>
<dbReference type="PANTHER" id="PTHR23517:SF15">
    <property type="entry name" value="PROTON-DEPENDENT OLIGOPEPTIDE FAMILY TRANSPORT PROTEIN"/>
    <property type="match status" value="1"/>
</dbReference>
<keyword evidence="4" id="KW-1003">Cell membrane</keyword>
<protein>
    <submittedName>
        <fullName evidence="11">POT family proton-dependent oligopeptide transporter</fullName>
    </submittedName>
</protein>
<feature type="transmembrane region" description="Helical" evidence="9">
    <location>
        <begin position="180"/>
        <end position="200"/>
    </location>
</feature>
<feature type="domain" description="Major facilitator superfamily (MFS) profile" evidence="10">
    <location>
        <begin position="1"/>
        <end position="478"/>
    </location>
</feature>
<evidence type="ECO:0000313" key="11">
    <source>
        <dbReference type="EMBL" id="MBA8823333.1"/>
    </source>
</evidence>
<feature type="transmembrane region" description="Helical" evidence="9">
    <location>
        <begin position="32"/>
        <end position="49"/>
    </location>
</feature>
<dbReference type="PROSITE" id="PS01023">
    <property type="entry name" value="PTR2_2"/>
    <property type="match status" value="1"/>
</dbReference>
<feature type="transmembrane region" description="Helical" evidence="9">
    <location>
        <begin position="249"/>
        <end position="270"/>
    </location>
</feature>
<dbReference type="CDD" id="cd17346">
    <property type="entry name" value="MFS_DtpA_like"/>
    <property type="match status" value="1"/>
</dbReference>
<dbReference type="GO" id="GO:0006857">
    <property type="term" value="P:oligopeptide transport"/>
    <property type="evidence" value="ECO:0007669"/>
    <property type="project" value="InterPro"/>
</dbReference>
<evidence type="ECO:0000259" key="10">
    <source>
        <dbReference type="PROSITE" id="PS50850"/>
    </source>
</evidence>
<name>A0A839DQI7_9PSEU</name>
<gene>
    <name evidence="11" type="ORF">FHX42_000662</name>
</gene>
<evidence type="ECO:0000256" key="1">
    <source>
        <dbReference type="ARBA" id="ARBA00004651"/>
    </source>
</evidence>
<dbReference type="InterPro" id="IPR000109">
    <property type="entry name" value="POT_fam"/>
</dbReference>
<feature type="transmembrane region" description="Helical" evidence="9">
    <location>
        <begin position="453"/>
        <end position="473"/>
    </location>
</feature>
<keyword evidence="6 9" id="KW-1133">Transmembrane helix</keyword>
<feature type="transmembrane region" description="Helical" evidence="9">
    <location>
        <begin position="426"/>
        <end position="447"/>
    </location>
</feature>
<evidence type="ECO:0000256" key="5">
    <source>
        <dbReference type="ARBA" id="ARBA00022692"/>
    </source>
</evidence>
<dbReference type="Proteomes" id="UP000569329">
    <property type="component" value="Unassembled WGS sequence"/>
</dbReference>
<feature type="transmembrane region" description="Helical" evidence="9">
    <location>
        <begin position="330"/>
        <end position="348"/>
    </location>
</feature>
<evidence type="ECO:0000256" key="8">
    <source>
        <dbReference type="RuleBase" id="RU003755"/>
    </source>
</evidence>
<feature type="transmembrane region" description="Helical" evidence="9">
    <location>
        <begin position="221"/>
        <end position="243"/>
    </location>
</feature>
<evidence type="ECO:0000256" key="3">
    <source>
        <dbReference type="ARBA" id="ARBA00022448"/>
    </source>
</evidence>
<keyword evidence="5 8" id="KW-0812">Transmembrane</keyword>
<evidence type="ECO:0000256" key="2">
    <source>
        <dbReference type="ARBA" id="ARBA00005982"/>
    </source>
</evidence>
<keyword evidence="12" id="KW-1185">Reference proteome</keyword>
<evidence type="ECO:0000256" key="7">
    <source>
        <dbReference type="ARBA" id="ARBA00023136"/>
    </source>
</evidence>
<dbReference type="NCBIfam" id="TIGR00924">
    <property type="entry name" value="yjdL_sub1_fam"/>
    <property type="match status" value="1"/>
</dbReference>
<feature type="transmembrane region" description="Helical" evidence="9">
    <location>
        <begin position="116"/>
        <end position="143"/>
    </location>
</feature>
<sequence>MSTTNSQPRQRTFFGHPWGLMNLSGLEVWERFSFYGMQAILTYYLYFSVSEGGLGIPEASATSLVGAYGGLVYLSTVFGAWVADRLLGSERTLFYSGVLILIGHASLAVLPGLSGVAVGLVCIGLGSGALKANTTALLGTLYGEEDPRRDGGFSIFYMGINIGALVGPLLTGFVHTELGFHYGFGLAAIGMAIGLVQYMLGRSNLTAAGREVPNPMTRSALSKATAAGVLAVLVIVAAFGTGVVTLTNLASVVTGLIVAFSLILFALIISSKRIDSVERSRVVAFIPMFVASFAFFTLFQQIFTVIAIYAEQRVDLSVAGFAVPPSWFQSVDPVGIILFAPVFAAMWTKLGSRQPSTPMKFALGLFGMGFSFLLFLTMAGSTGAVSPALAVAGILLLFSLAELMLSPIGLSLSTQLAPRAFRSQMVALNYLSVAAGTSAAGALAGFYSSSNEVAYFGVTGGSAMALAILLALASPWVKKMMRGVH</sequence>
<proteinExistence type="inferred from homology"/>